<dbReference type="Pfam" id="PF22888">
    <property type="entry name" value="FIMAH"/>
    <property type="match status" value="1"/>
</dbReference>
<dbReference type="InterPro" id="IPR008979">
    <property type="entry name" value="Galactose-bd-like_sf"/>
</dbReference>
<dbReference type="Pfam" id="PF03422">
    <property type="entry name" value="CBM_6"/>
    <property type="match status" value="3"/>
</dbReference>
<dbReference type="InterPro" id="IPR005198">
    <property type="entry name" value="Glyco_hydro_76"/>
</dbReference>
<protein>
    <submittedName>
        <fullName evidence="5">Carbohydrate-binding protein</fullName>
    </submittedName>
</protein>
<dbReference type="AlphaFoldDB" id="A0A6C0P6A2"/>
<dbReference type="Gene3D" id="1.50.10.20">
    <property type="match status" value="1"/>
</dbReference>
<reference evidence="5 6" key="1">
    <citation type="submission" date="2020-02" db="EMBL/GenBank/DDBJ databases">
        <title>Paenibacillus sp. nov., isolated from rhizosphere soil of tomato.</title>
        <authorList>
            <person name="Weon H.-Y."/>
            <person name="Lee S.A."/>
        </authorList>
    </citation>
    <scope>NUCLEOTIDE SEQUENCE [LARGE SCALE GENOMIC DNA]</scope>
    <source>
        <strain evidence="5 6">14171R-81</strain>
    </source>
</reference>
<dbReference type="InterPro" id="IPR054470">
    <property type="entry name" value="FIMAH_dom"/>
</dbReference>
<name>A0A6C0P6A2_9BACL</name>
<evidence type="ECO:0000313" key="5">
    <source>
        <dbReference type="EMBL" id="QHW33871.1"/>
    </source>
</evidence>
<accession>A0A6C0P6A2</accession>
<proteinExistence type="predicted"/>
<evidence type="ECO:0000256" key="3">
    <source>
        <dbReference type="SAM" id="SignalP"/>
    </source>
</evidence>
<dbReference type="Gene3D" id="2.60.120.260">
    <property type="entry name" value="Galactose-binding domain-like"/>
    <property type="match status" value="3"/>
</dbReference>
<dbReference type="SMART" id="SM00606">
    <property type="entry name" value="CBD_IV"/>
    <property type="match status" value="3"/>
</dbReference>
<dbReference type="InterPro" id="IPR053169">
    <property type="entry name" value="MUG_Protein"/>
</dbReference>
<dbReference type="KEGG" id="prz:GZH47_25790"/>
<evidence type="ECO:0000313" key="6">
    <source>
        <dbReference type="Proteomes" id="UP000479114"/>
    </source>
</evidence>
<gene>
    <name evidence="5" type="ORF">GZH47_25790</name>
</gene>
<dbReference type="GO" id="GO:0030246">
    <property type="term" value="F:carbohydrate binding"/>
    <property type="evidence" value="ECO:0007669"/>
    <property type="project" value="InterPro"/>
</dbReference>
<sequence length="1113" mass="118125">MALKNSKKLYVCATAIALTLSSWSGALVSPANAAQANASDANGLPASVKPTPSSPAQPGQVSFTAADADTAMKAFNQTFWDSTAKFFWANSNKGTSYQGFWVEAELWEMVMDAYQNTSDPALKATLRQQIDDVFDGTVASYGPDWTNNHFNDDIMWWAMASARAYDITKEQRFLDKAKYYFDFVYDTQWDDDFANGGIWWMNSDHSTKNACINFPAAEAAVYLYNVTKDDHYLDAATRIYRWGKTVLTDGNGKVFDRIEVKNGTAPDATHYNQGTFIGAAVGLYNITGNSVYLDDAVKAASFTESHLVDANGVLGYEGPNGDLKGGKTILLRNLAYLQQALEQDSHGHNAAFADQFNNWLSFNANLAWHNRNANNIVDGNWAGQLVSGTYESWSSAAAVEALTVLRPGSANLHDTVRNPYVRTEAESYAIGSGFGLEGSGDGTLQLGGIQPGGYVAMKNVDFGSTGATGFIARVSSATGGGNIEVHLDSLSGPKAGTLNVQGTGSWNTFTDAGTVLRDDQGQPTTITGVHDVYLVFARTNDDYLFNLNWFKFTQTDPTKTDAYARLQGINADEVSGLTKNTGAGILDGVKNNAYALYKGIDFGTGAAAGITAHIASGNQGGSIEVKLDSLSGPTAGSIDVPALNSWDNWVDIMANIDDTLATGVHDVYLVFHGKDGSDYPSNLGWFTFTTVKGKSRDAFGKLEAEDFTGGTGFGTENGGGQTYLAGINAANAPYAMYNYIDFGTTSPTQFTVNAASDTSGGSIEVRLDSMNGPIVATDQAPGTGGWQNFAVSSAPVTTPVTGKHIVFLLFKGTDYLYNVDKFTFGDPAVFTAPEIPPVTAPDSVPPGEVENVQVIRDNGSIQLYWDGPYDIDAQKVVLKPVRNGQPAGDVLTIGKGIQGALLTGLGGDTSNLAIGIQAVDASGNVSKGMTVNLADYPAYTLTADGKTLQAGASIGDDAQLQFKVKDKAASIQSAGIVIDGTTYAIAAPGKQSVDIDLAGNLGAKSAVITIADAAGNRLQQTVTFNVSASIHSMQQLLDRYKRAGQLRGPLVPQLNNDLAQAQHQLDGGKKPQAVKALQDFVKHLNNQALSGSVDKQAKAVLNTDAAAVIKSLQ</sequence>
<dbReference type="CDD" id="cd04084">
    <property type="entry name" value="CBM6_xylanase-like"/>
    <property type="match status" value="3"/>
</dbReference>
<dbReference type="SUPFAM" id="SSF49785">
    <property type="entry name" value="Galactose-binding domain-like"/>
    <property type="match status" value="3"/>
</dbReference>
<dbReference type="Proteomes" id="UP000479114">
    <property type="component" value="Chromosome"/>
</dbReference>
<dbReference type="InterPro" id="IPR006584">
    <property type="entry name" value="Cellulose-bd_IV"/>
</dbReference>
<evidence type="ECO:0000256" key="1">
    <source>
        <dbReference type="ARBA" id="ARBA00022729"/>
    </source>
</evidence>
<feature type="domain" description="CBM6" evidence="4">
    <location>
        <begin position="553"/>
        <end position="689"/>
    </location>
</feature>
<feature type="compositionally biased region" description="Polar residues" evidence="2">
    <location>
        <begin position="50"/>
        <end position="61"/>
    </location>
</feature>
<feature type="chain" id="PRO_5025488451" evidence="3">
    <location>
        <begin position="34"/>
        <end position="1113"/>
    </location>
</feature>
<dbReference type="GO" id="GO:0005975">
    <property type="term" value="P:carbohydrate metabolic process"/>
    <property type="evidence" value="ECO:0007669"/>
    <property type="project" value="InterPro"/>
</dbReference>
<dbReference type="PANTHER" id="PTHR47791:SF3">
    <property type="entry name" value="MEIOTICALLY UP-REGULATED GENE 191 PROTEIN"/>
    <property type="match status" value="1"/>
</dbReference>
<feature type="signal peptide" evidence="3">
    <location>
        <begin position="1"/>
        <end position="33"/>
    </location>
</feature>
<dbReference type="InterPro" id="IPR008928">
    <property type="entry name" value="6-hairpin_glycosidase_sf"/>
</dbReference>
<keyword evidence="6" id="KW-1185">Reference proteome</keyword>
<dbReference type="Pfam" id="PF03663">
    <property type="entry name" value="Glyco_hydro_76"/>
    <property type="match status" value="1"/>
</dbReference>
<evidence type="ECO:0000256" key="2">
    <source>
        <dbReference type="SAM" id="MobiDB-lite"/>
    </source>
</evidence>
<evidence type="ECO:0000259" key="4">
    <source>
        <dbReference type="PROSITE" id="PS51175"/>
    </source>
</evidence>
<dbReference type="PANTHER" id="PTHR47791">
    <property type="entry name" value="MEIOTICALLY UP-REGULATED GENE 191 PROTEIN"/>
    <property type="match status" value="1"/>
</dbReference>
<dbReference type="PROSITE" id="PS51175">
    <property type="entry name" value="CBM6"/>
    <property type="match status" value="3"/>
</dbReference>
<organism evidence="5 6">
    <name type="scientific">Paenibacillus rhizovicinus</name>
    <dbReference type="NCBI Taxonomy" id="2704463"/>
    <lineage>
        <taxon>Bacteria</taxon>
        <taxon>Bacillati</taxon>
        <taxon>Bacillota</taxon>
        <taxon>Bacilli</taxon>
        <taxon>Bacillales</taxon>
        <taxon>Paenibacillaceae</taxon>
        <taxon>Paenibacillus</taxon>
    </lineage>
</organism>
<dbReference type="EMBL" id="CP048286">
    <property type="protein sequence ID" value="QHW33871.1"/>
    <property type="molecule type" value="Genomic_DNA"/>
</dbReference>
<dbReference type="InterPro" id="IPR005084">
    <property type="entry name" value="CBM6"/>
</dbReference>
<feature type="region of interest" description="Disordered" evidence="2">
    <location>
        <begin position="40"/>
        <end position="61"/>
    </location>
</feature>
<dbReference type="RefSeq" id="WP_162643868.1">
    <property type="nucleotide sequence ID" value="NZ_CP048286.1"/>
</dbReference>
<feature type="domain" description="CBM6" evidence="4">
    <location>
        <begin position="421"/>
        <end position="553"/>
    </location>
</feature>
<keyword evidence="1 3" id="KW-0732">Signal</keyword>
<feature type="domain" description="CBM6" evidence="4">
    <location>
        <begin position="700"/>
        <end position="825"/>
    </location>
</feature>
<dbReference type="SUPFAM" id="SSF48208">
    <property type="entry name" value="Six-hairpin glycosidases"/>
    <property type="match status" value="1"/>
</dbReference>